<reference evidence="9" key="1">
    <citation type="journal article" date="2014" name="Front. Microbiol.">
        <title>High frequency of phylogenetically diverse reductive dehalogenase-homologous genes in deep subseafloor sedimentary metagenomes.</title>
        <authorList>
            <person name="Kawai M."/>
            <person name="Futagami T."/>
            <person name="Toyoda A."/>
            <person name="Takaki Y."/>
            <person name="Nishi S."/>
            <person name="Hori S."/>
            <person name="Arai W."/>
            <person name="Tsubouchi T."/>
            <person name="Morono Y."/>
            <person name="Uchiyama I."/>
            <person name="Ito T."/>
            <person name="Fujiyama A."/>
            <person name="Inagaki F."/>
            <person name="Takami H."/>
        </authorList>
    </citation>
    <scope>NUCLEOTIDE SEQUENCE</scope>
    <source>
        <strain evidence="9">Expedition CK06-06</strain>
    </source>
</reference>
<dbReference type="GO" id="GO:0016491">
    <property type="term" value="F:oxidoreductase activity"/>
    <property type="evidence" value="ECO:0007669"/>
    <property type="project" value="UniProtKB-KW"/>
</dbReference>
<sequence length="148" mass="15924">MGYVIIGVGIGMMILANNGNKSVAALAITGGLFHLINHAVFKSLLFLNAGAIEYKTGTRNLKELGGLFAYMPVTYSTSLGASMAISGIPPFNGFFSKLIIIIAAIKGRFYLVAFLAVIVSIITLASFMKFQKFSFFNKSSITEKPKIN</sequence>
<organism evidence="9">
    <name type="scientific">marine sediment metagenome</name>
    <dbReference type="NCBI Taxonomy" id="412755"/>
    <lineage>
        <taxon>unclassified sequences</taxon>
        <taxon>metagenomes</taxon>
        <taxon>ecological metagenomes</taxon>
    </lineage>
</organism>
<evidence type="ECO:0000256" key="2">
    <source>
        <dbReference type="ARBA" id="ARBA00022475"/>
    </source>
</evidence>
<dbReference type="PANTHER" id="PTHR42682:SF4">
    <property type="entry name" value="NADH-UBIQUINONE_PLASTOQUINONE"/>
    <property type="match status" value="1"/>
</dbReference>
<dbReference type="GO" id="GO:0005886">
    <property type="term" value="C:plasma membrane"/>
    <property type="evidence" value="ECO:0007669"/>
    <property type="project" value="UniProtKB-SubCell"/>
</dbReference>
<evidence type="ECO:0000313" key="9">
    <source>
        <dbReference type="EMBL" id="GAH36276.1"/>
    </source>
</evidence>
<feature type="non-terminal residue" evidence="9">
    <location>
        <position position="148"/>
    </location>
</feature>
<keyword evidence="6 7" id="KW-0472">Membrane</keyword>
<comment type="caution">
    <text evidence="9">The sequence shown here is derived from an EMBL/GenBank/DDBJ whole genome shotgun (WGS) entry which is preliminary data.</text>
</comment>
<dbReference type="InterPro" id="IPR001750">
    <property type="entry name" value="ND/Mrp_TM"/>
</dbReference>
<dbReference type="PANTHER" id="PTHR42682">
    <property type="entry name" value="HYDROGENASE-4 COMPONENT F"/>
    <property type="match status" value="1"/>
</dbReference>
<keyword evidence="3 7" id="KW-0812">Transmembrane</keyword>
<feature type="transmembrane region" description="Helical" evidence="7">
    <location>
        <begin position="109"/>
        <end position="128"/>
    </location>
</feature>
<keyword evidence="5" id="KW-0560">Oxidoreductase</keyword>
<keyword evidence="4 7" id="KW-1133">Transmembrane helix</keyword>
<name>X1ESA2_9ZZZZ</name>
<dbReference type="InterPro" id="IPR052175">
    <property type="entry name" value="ComplexI-like_HydComp"/>
</dbReference>
<feature type="domain" description="NADH:quinone oxidoreductase/Mrp antiporter transmembrane" evidence="8">
    <location>
        <begin position="11"/>
        <end position="123"/>
    </location>
</feature>
<evidence type="ECO:0000256" key="4">
    <source>
        <dbReference type="ARBA" id="ARBA00022989"/>
    </source>
</evidence>
<feature type="transmembrane region" description="Helical" evidence="7">
    <location>
        <begin position="23"/>
        <end position="47"/>
    </location>
</feature>
<evidence type="ECO:0000256" key="5">
    <source>
        <dbReference type="ARBA" id="ARBA00023002"/>
    </source>
</evidence>
<evidence type="ECO:0000256" key="6">
    <source>
        <dbReference type="ARBA" id="ARBA00023136"/>
    </source>
</evidence>
<gene>
    <name evidence="9" type="ORF">S03H2_10575</name>
</gene>
<evidence type="ECO:0000256" key="3">
    <source>
        <dbReference type="ARBA" id="ARBA00022692"/>
    </source>
</evidence>
<protein>
    <recommendedName>
        <fullName evidence="8">NADH:quinone oxidoreductase/Mrp antiporter transmembrane domain-containing protein</fullName>
    </recommendedName>
</protein>
<keyword evidence="2" id="KW-1003">Cell membrane</keyword>
<proteinExistence type="predicted"/>
<evidence type="ECO:0000256" key="7">
    <source>
        <dbReference type="SAM" id="Phobius"/>
    </source>
</evidence>
<comment type="subcellular location">
    <subcellularLocation>
        <location evidence="1">Cell membrane</location>
        <topology evidence="1">Multi-pass membrane protein</topology>
    </subcellularLocation>
</comment>
<dbReference type="AlphaFoldDB" id="X1ESA2"/>
<evidence type="ECO:0000259" key="8">
    <source>
        <dbReference type="Pfam" id="PF00361"/>
    </source>
</evidence>
<dbReference type="Pfam" id="PF00361">
    <property type="entry name" value="Proton_antipo_M"/>
    <property type="match status" value="1"/>
</dbReference>
<accession>X1ESA2</accession>
<dbReference type="EMBL" id="BARU01005431">
    <property type="protein sequence ID" value="GAH36276.1"/>
    <property type="molecule type" value="Genomic_DNA"/>
</dbReference>
<evidence type="ECO:0000256" key="1">
    <source>
        <dbReference type="ARBA" id="ARBA00004651"/>
    </source>
</evidence>